<protein>
    <submittedName>
        <fullName evidence="1">Uncharacterized protein</fullName>
    </submittedName>
</protein>
<reference evidence="1" key="2">
    <citation type="submission" date="2020-07" db="EMBL/GenBank/DDBJ databases">
        <authorList>
            <person name="Vera ALvarez R."/>
            <person name="Arias-Moreno D.M."/>
            <person name="Jimenez-Jacinto V."/>
            <person name="Jimenez-Bremont J.F."/>
            <person name="Swaminathan K."/>
            <person name="Moose S.P."/>
            <person name="Guerrero-Gonzalez M.L."/>
            <person name="Marino-Ramirez L."/>
            <person name="Landsman D."/>
            <person name="Rodriguez-Kessler M."/>
            <person name="Delgado-Sanchez P."/>
        </authorList>
    </citation>
    <scope>NUCLEOTIDE SEQUENCE</scope>
    <source>
        <tissue evidence="1">Cladode</tissue>
    </source>
</reference>
<sequence length="117" mass="13024">MISHLPVNLPLLQPVSPLTPFKCHGFSFFFKVSSISTSSRHSLSSVSVLKGVLLLQRIFPLYYAGFQSKVSHGGWCEGAIAKLSRDQSRRDRFGTRASGRGFRRAENFTIWADNCGC</sequence>
<name>A0A7C9AQQ5_OPUST</name>
<reference evidence="1" key="1">
    <citation type="journal article" date="2013" name="J. Plant Res.">
        <title>Effect of fungi and light on seed germination of three Opuntia species from semiarid lands of central Mexico.</title>
        <authorList>
            <person name="Delgado-Sanchez P."/>
            <person name="Jimenez-Bremont J.F."/>
            <person name="Guerrero-Gonzalez Mde L."/>
            <person name="Flores J."/>
        </authorList>
    </citation>
    <scope>NUCLEOTIDE SEQUENCE</scope>
    <source>
        <tissue evidence="1">Cladode</tissue>
    </source>
</reference>
<dbReference type="AlphaFoldDB" id="A0A7C9AQQ5"/>
<proteinExistence type="predicted"/>
<evidence type="ECO:0000313" key="1">
    <source>
        <dbReference type="EMBL" id="MBA4672113.1"/>
    </source>
</evidence>
<accession>A0A7C9AQQ5</accession>
<organism evidence="1">
    <name type="scientific">Opuntia streptacantha</name>
    <name type="common">Prickly pear cactus</name>
    <name type="synonym">Opuntia cardona</name>
    <dbReference type="NCBI Taxonomy" id="393608"/>
    <lineage>
        <taxon>Eukaryota</taxon>
        <taxon>Viridiplantae</taxon>
        <taxon>Streptophyta</taxon>
        <taxon>Embryophyta</taxon>
        <taxon>Tracheophyta</taxon>
        <taxon>Spermatophyta</taxon>
        <taxon>Magnoliopsida</taxon>
        <taxon>eudicotyledons</taxon>
        <taxon>Gunneridae</taxon>
        <taxon>Pentapetalae</taxon>
        <taxon>Caryophyllales</taxon>
        <taxon>Cactineae</taxon>
        <taxon>Cactaceae</taxon>
        <taxon>Opuntioideae</taxon>
        <taxon>Opuntia</taxon>
    </lineage>
</organism>
<dbReference type="EMBL" id="GISG01253576">
    <property type="protein sequence ID" value="MBA4672113.1"/>
    <property type="molecule type" value="Transcribed_RNA"/>
</dbReference>